<feature type="domain" description="DUF8156" evidence="1">
    <location>
        <begin position="30"/>
        <end position="112"/>
    </location>
</feature>
<dbReference type="GeneID" id="76200869"/>
<organism evidence="2 3">
    <name type="scientific">Halocatena marina</name>
    <dbReference type="NCBI Taxonomy" id="2934937"/>
    <lineage>
        <taxon>Archaea</taxon>
        <taxon>Methanobacteriati</taxon>
        <taxon>Methanobacteriota</taxon>
        <taxon>Stenosarchaea group</taxon>
        <taxon>Halobacteria</taxon>
        <taxon>Halobacteriales</taxon>
        <taxon>Natronomonadaceae</taxon>
        <taxon>Halocatena</taxon>
    </lineage>
</organism>
<keyword evidence="3" id="KW-1185">Reference proteome</keyword>
<evidence type="ECO:0000313" key="2">
    <source>
        <dbReference type="EMBL" id="MFC7191168.1"/>
    </source>
</evidence>
<evidence type="ECO:0000313" key="3">
    <source>
        <dbReference type="Proteomes" id="UP001596417"/>
    </source>
</evidence>
<accession>A0ABD5YTX6</accession>
<reference evidence="2 3" key="1">
    <citation type="journal article" date="2019" name="Int. J. Syst. Evol. Microbiol.">
        <title>The Global Catalogue of Microorganisms (GCM) 10K type strain sequencing project: providing services to taxonomists for standard genome sequencing and annotation.</title>
        <authorList>
            <consortium name="The Broad Institute Genomics Platform"/>
            <consortium name="The Broad Institute Genome Sequencing Center for Infectious Disease"/>
            <person name="Wu L."/>
            <person name="Ma J."/>
        </authorList>
    </citation>
    <scope>NUCLEOTIDE SEQUENCE [LARGE SCALE GENOMIC DNA]</scope>
    <source>
        <strain evidence="2 3">RDMS1</strain>
    </source>
</reference>
<proteinExistence type="predicted"/>
<dbReference type="RefSeq" id="WP_248908726.1">
    <property type="nucleotide sequence ID" value="NZ_CP109979.1"/>
</dbReference>
<dbReference type="AlphaFoldDB" id="A0ABD5YTX6"/>
<sequence length="113" mass="13404">MYDTVVAVVMMSESHRLTNESNYDRMVSQVLDTRWDTYRSELRQADRIVFDRLHDHAHAHAAASRAYMEAREIEHPLHIERAAFVSMLIEQQTHIDDLEDRLDHLEKDLNDEE</sequence>
<gene>
    <name evidence="2" type="ORF">ACFQL7_15995</name>
</gene>
<protein>
    <recommendedName>
        <fullName evidence="1">DUF8156 domain-containing protein</fullName>
    </recommendedName>
</protein>
<dbReference type="EMBL" id="JBHTAX010000001">
    <property type="protein sequence ID" value="MFC7191168.1"/>
    <property type="molecule type" value="Genomic_DNA"/>
</dbReference>
<dbReference type="Pfam" id="PF26485">
    <property type="entry name" value="DUF8156"/>
    <property type="match status" value="1"/>
</dbReference>
<dbReference type="InterPro" id="IPR058469">
    <property type="entry name" value="DUF8156"/>
</dbReference>
<dbReference type="Proteomes" id="UP001596417">
    <property type="component" value="Unassembled WGS sequence"/>
</dbReference>
<evidence type="ECO:0000259" key="1">
    <source>
        <dbReference type="Pfam" id="PF26485"/>
    </source>
</evidence>
<comment type="caution">
    <text evidence="2">The sequence shown here is derived from an EMBL/GenBank/DDBJ whole genome shotgun (WGS) entry which is preliminary data.</text>
</comment>
<name>A0ABD5YTX6_9EURY</name>